<keyword evidence="3" id="KW-1185">Reference proteome</keyword>
<evidence type="ECO:0000313" key="3">
    <source>
        <dbReference type="Proteomes" id="UP000327493"/>
    </source>
</evidence>
<protein>
    <submittedName>
        <fullName evidence="1">Uncharacterized protein</fullName>
    </submittedName>
</protein>
<dbReference type="EMBL" id="VOFY01000006">
    <property type="protein sequence ID" value="KAA8592045.1"/>
    <property type="molecule type" value="Genomic_DNA"/>
</dbReference>
<sequence>MSRVMGPAPHYDLFNTSRTPASIWPKVPFYSLQEHDRTEQVTEMLPLFLGRVGCVLIVDGGVKGPSGCLARPHENHLLQRMLKCNPACLSTTSQRKQCGVISSA</sequence>
<comment type="caution">
    <text evidence="1">The sequence shown here is derived from an EMBL/GenBank/DDBJ whole genome shotgun (WGS) entry which is preliminary data.</text>
</comment>
<proteinExistence type="predicted"/>
<dbReference type="AlphaFoldDB" id="A0A5J5DFB7"/>
<name>A0A5J5DFB7_9PERO</name>
<gene>
    <name evidence="1" type="ORF">FQN60_017392</name>
    <name evidence="2" type="ORF">FQN60_017419</name>
</gene>
<evidence type="ECO:0000313" key="2">
    <source>
        <dbReference type="EMBL" id="KAA8592045.1"/>
    </source>
</evidence>
<dbReference type="Proteomes" id="UP000327493">
    <property type="component" value="Chromosome 6"/>
</dbReference>
<dbReference type="EMBL" id="VOFY01000006">
    <property type="protein sequence ID" value="KAA8592018.1"/>
    <property type="molecule type" value="Genomic_DNA"/>
</dbReference>
<accession>A0A5J5DFB7</accession>
<reference evidence="1 3" key="1">
    <citation type="submission" date="2019-08" db="EMBL/GenBank/DDBJ databases">
        <title>A chromosome-level genome assembly, high-density linkage maps, and genome scans reveal the genomic architecture of hybrid incompatibilities underlying speciation via character displacement in darters (Percidae: Etheostominae).</title>
        <authorList>
            <person name="Moran R.L."/>
            <person name="Catchen J.M."/>
            <person name="Fuller R.C."/>
        </authorList>
    </citation>
    <scope>NUCLEOTIDE SEQUENCE [LARGE SCALE GENOMIC DNA]</scope>
    <source>
        <strain evidence="1">EspeVRDwgs_2016</strain>
        <tissue evidence="1">Muscle</tissue>
    </source>
</reference>
<evidence type="ECO:0000313" key="1">
    <source>
        <dbReference type="EMBL" id="KAA8592018.1"/>
    </source>
</evidence>
<organism evidence="1 3">
    <name type="scientific">Etheostoma spectabile</name>
    <name type="common">orangethroat darter</name>
    <dbReference type="NCBI Taxonomy" id="54343"/>
    <lineage>
        <taxon>Eukaryota</taxon>
        <taxon>Metazoa</taxon>
        <taxon>Chordata</taxon>
        <taxon>Craniata</taxon>
        <taxon>Vertebrata</taxon>
        <taxon>Euteleostomi</taxon>
        <taxon>Actinopterygii</taxon>
        <taxon>Neopterygii</taxon>
        <taxon>Teleostei</taxon>
        <taxon>Neoteleostei</taxon>
        <taxon>Acanthomorphata</taxon>
        <taxon>Eupercaria</taxon>
        <taxon>Perciformes</taxon>
        <taxon>Percoidei</taxon>
        <taxon>Percidae</taxon>
        <taxon>Etheostomatinae</taxon>
        <taxon>Etheostoma</taxon>
    </lineage>
</organism>